<evidence type="ECO:0000313" key="2">
    <source>
        <dbReference type="Proteomes" id="UP000606786"/>
    </source>
</evidence>
<organism evidence="1 2">
    <name type="scientific">Ceratitis capitata</name>
    <name type="common">Mediterranean fruit fly</name>
    <name type="synonym">Tephritis capitata</name>
    <dbReference type="NCBI Taxonomy" id="7213"/>
    <lineage>
        <taxon>Eukaryota</taxon>
        <taxon>Metazoa</taxon>
        <taxon>Ecdysozoa</taxon>
        <taxon>Arthropoda</taxon>
        <taxon>Hexapoda</taxon>
        <taxon>Insecta</taxon>
        <taxon>Pterygota</taxon>
        <taxon>Neoptera</taxon>
        <taxon>Endopterygota</taxon>
        <taxon>Diptera</taxon>
        <taxon>Brachycera</taxon>
        <taxon>Muscomorpha</taxon>
        <taxon>Tephritoidea</taxon>
        <taxon>Tephritidae</taxon>
        <taxon>Ceratitis</taxon>
        <taxon>Ceratitis</taxon>
    </lineage>
</organism>
<sequence>SVIEIYSWETKHPTPIYHCYSSYCKAQAGTATLLYSMHSGLDVSWEVTNTIFRRRH</sequence>
<comment type="caution">
    <text evidence="1">The sequence shown here is derived from an EMBL/GenBank/DDBJ whole genome shotgun (WGS) entry which is preliminary data.</text>
</comment>
<keyword evidence="2" id="KW-1185">Reference proteome</keyword>
<gene>
    <name evidence="1" type="ORF">CCAP1982_LOCUS19413</name>
</gene>
<proteinExistence type="predicted"/>
<dbReference type="Proteomes" id="UP000606786">
    <property type="component" value="Unassembled WGS sequence"/>
</dbReference>
<protein>
    <submittedName>
        <fullName evidence="1">(Mediterranean fruit fly) hypothetical protein</fullName>
    </submittedName>
</protein>
<evidence type="ECO:0000313" key="1">
    <source>
        <dbReference type="EMBL" id="CAD7011307.1"/>
    </source>
</evidence>
<name>A0A811V7P9_CERCA</name>
<dbReference type="EMBL" id="CAJHJT010000056">
    <property type="protein sequence ID" value="CAD7011307.1"/>
    <property type="molecule type" value="Genomic_DNA"/>
</dbReference>
<dbReference type="AlphaFoldDB" id="A0A811V7P9"/>
<feature type="non-terminal residue" evidence="1">
    <location>
        <position position="1"/>
    </location>
</feature>
<reference evidence="1" key="1">
    <citation type="submission" date="2020-11" db="EMBL/GenBank/DDBJ databases">
        <authorList>
            <person name="Whitehead M."/>
        </authorList>
    </citation>
    <scope>NUCLEOTIDE SEQUENCE</scope>
    <source>
        <strain evidence="1">EGII</strain>
    </source>
</reference>
<accession>A0A811V7P9</accession>